<sequence length="124" mass="14404">MKKILRWFLVPLLSFLIVIGAVAFKFSDTLFQEGNPIPILKGIVQLQIGEDLYVPIDQKQNRYIASNNPKEKQPYNEVKRYMGDKGWTFEKKLGNNLIFTKDQSKTVVKTVMYTSDYYIFDVTA</sequence>
<dbReference type="OrthoDB" id="6194834at2"/>
<accession>A0A6I4ZYI6</accession>
<dbReference type="Proteomes" id="UP000468638">
    <property type="component" value="Unassembled WGS sequence"/>
</dbReference>
<dbReference type="AlphaFoldDB" id="A0A6I4ZYI6"/>
<name>A0A6I4ZYI6_9BACI</name>
<organism evidence="1 2">
    <name type="scientific">Pontibacillus yanchengensis</name>
    <dbReference type="NCBI Taxonomy" id="462910"/>
    <lineage>
        <taxon>Bacteria</taxon>
        <taxon>Bacillati</taxon>
        <taxon>Bacillota</taxon>
        <taxon>Bacilli</taxon>
        <taxon>Bacillales</taxon>
        <taxon>Bacillaceae</taxon>
        <taxon>Pontibacillus</taxon>
    </lineage>
</organism>
<gene>
    <name evidence="1" type="ORF">GLW05_05400</name>
</gene>
<reference evidence="1 2" key="1">
    <citation type="submission" date="2019-11" db="EMBL/GenBank/DDBJ databases">
        <title>Genome sequences of 17 halophilic strains isolated from different environments.</title>
        <authorList>
            <person name="Furrow R.E."/>
        </authorList>
    </citation>
    <scope>NUCLEOTIDE SEQUENCE [LARGE SCALE GENOMIC DNA]</scope>
    <source>
        <strain evidence="1 2">22514_16_FS</strain>
    </source>
</reference>
<evidence type="ECO:0000313" key="2">
    <source>
        <dbReference type="Proteomes" id="UP000468638"/>
    </source>
</evidence>
<dbReference type="EMBL" id="WMEQ01000003">
    <property type="protein sequence ID" value="MYL33030.1"/>
    <property type="molecule type" value="Genomic_DNA"/>
</dbReference>
<comment type="caution">
    <text evidence="1">The sequence shown here is derived from an EMBL/GenBank/DDBJ whole genome shotgun (WGS) entry which is preliminary data.</text>
</comment>
<evidence type="ECO:0000313" key="1">
    <source>
        <dbReference type="EMBL" id="MYL33030.1"/>
    </source>
</evidence>
<protein>
    <submittedName>
        <fullName evidence="1">Uncharacterized protein</fullName>
    </submittedName>
</protein>
<dbReference type="RefSeq" id="WP_160846923.1">
    <property type="nucleotide sequence ID" value="NZ_WMEQ01000003.1"/>
</dbReference>
<proteinExistence type="predicted"/>